<reference evidence="7 8" key="1">
    <citation type="journal article" date="2007" name="Science">
        <title>Sea anemone genome reveals ancestral eumetazoan gene repertoire and genomic organization.</title>
        <authorList>
            <person name="Putnam N.H."/>
            <person name="Srivastava M."/>
            <person name="Hellsten U."/>
            <person name="Dirks B."/>
            <person name="Chapman J."/>
            <person name="Salamov A."/>
            <person name="Terry A."/>
            <person name="Shapiro H."/>
            <person name="Lindquist E."/>
            <person name="Kapitonov V.V."/>
            <person name="Jurka J."/>
            <person name="Genikhovich G."/>
            <person name="Grigoriev I.V."/>
            <person name="Lucas S.M."/>
            <person name="Steele R.E."/>
            <person name="Finnerty J.R."/>
            <person name="Technau U."/>
            <person name="Martindale M.Q."/>
            <person name="Rokhsar D.S."/>
        </authorList>
    </citation>
    <scope>NUCLEOTIDE SEQUENCE [LARGE SCALE GENOMIC DNA]</scope>
    <source>
        <strain evidence="8">CH2 X CH6</strain>
    </source>
</reference>
<dbReference type="Proteomes" id="UP000001593">
    <property type="component" value="Unassembled WGS sequence"/>
</dbReference>
<dbReference type="EMBL" id="DS469699">
    <property type="protein sequence ID" value="EDO35426.1"/>
    <property type="molecule type" value="Genomic_DNA"/>
</dbReference>
<dbReference type="InParanoid" id="A7SLK8"/>
<dbReference type="GO" id="GO:0090266">
    <property type="term" value="P:regulation of mitotic cell cycle spindle assembly checkpoint"/>
    <property type="evidence" value="ECO:0000318"/>
    <property type="project" value="GO_Central"/>
</dbReference>
<gene>
    <name evidence="7" type="ORF">NEMVEDRAFT_v1g214162</name>
</gene>
<dbReference type="OrthoDB" id="6362917at2759"/>
<evidence type="ECO:0000313" key="8">
    <source>
        <dbReference type="Proteomes" id="UP000001593"/>
    </source>
</evidence>
<dbReference type="OMA" id="GEVEMMD"/>
<dbReference type="eggNOG" id="ENOG502RZUK">
    <property type="taxonomic scope" value="Eukaryota"/>
</dbReference>
<comment type="similarity">
    <text evidence="2">Belongs to the APC15 family.</text>
</comment>
<evidence type="ECO:0000256" key="5">
    <source>
        <dbReference type="ARBA" id="ARBA00023306"/>
    </source>
</evidence>
<feature type="compositionally biased region" description="Basic and acidic residues" evidence="6">
    <location>
        <begin position="50"/>
        <end position="60"/>
    </location>
</feature>
<dbReference type="HOGENOM" id="CLU_142923_1_0_1"/>
<feature type="compositionally biased region" description="Acidic residues" evidence="6">
    <location>
        <begin position="61"/>
        <end position="89"/>
    </location>
</feature>
<organism evidence="7 8">
    <name type="scientific">Nematostella vectensis</name>
    <name type="common">Starlet sea anemone</name>
    <dbReference type="NCBI Taxonomy" id="45351"/>
    <lineage>
        <taxon>Eukaryota</taxon>
        <taxon>Metazoa</taxon>
        <taxon>Cnidaria</taxon>
        <taxon>Anthozoa</taxon>
        <taxon>Hexacorallia</taxon>
        <taxon>Actiniaria</taxon>
        <taxon>Edwardsiidae</taxon>
        <taxon>Nematostella</taxon>
    </lineage>
</organism>
<evidence type="ECO:0000313" key="7">
    <source>
        <dbReference type="EMBL" id="EDO35426.1"/>
    </source>
</evidence>
<proteinExistence type="inferred from homology"/>
<keyword evidence="8" id="KW-1185">Reference proteome</keyword>
<evidence type="ECO:0000256" key="6">
    <source>
        <dbReference type="SAM" id="MobiDB-lite"/>
    </source>
</evidence>
<dbReference type="GO" id="GO:0005680">
    <property type="term" value="C:anaphase-promoting complex"/>
    <property type="evidence" value="ECO:0000318"/>
    <property type="project" value="GO_Central"/>
</dbReference>
<evidence type="ECO:0000256" key="1">
    <source>
        <dbReference type="ARBA" id="ARBA00004906"/>
    </source>
</evidence>
<evidence type="ECO:0000256" key="3">
    <source>
        <dbReference type="ARBA" id="ARBA00022618"/>
    </source>
</evidence>
<evidence type="ECO:0000256" key="4">
    <source>
        <dbReference type="ARBA" id="ARBA00022776"/>
    </source>
</evidence>
<dbReference type="AlphaFoldDB" id="A7SLK8"/>
<keyword evidence="3" id="KW-0132">Cell division</keyword>
<dbReference type="GO" id="GO:0051301">
    <property type="term" value="P:cell division"/>
    <property type="evidence" value="ECO:0007669"/>
    <property type="project" value="UniProtKB-KW"/>
</dbReference>
<comment type="pathway">
    <text evidence="1">Protein modification; protein ubiquitination.</text>
</comment>
<keyword evidence="4" id="KW-0498">Mitosis</keyword>
<feature type="region of interest" description="Disordered" evidence="6">
    <location>
        <begin position="50"/>
        <end position="114"/>
    </location>
</feature>
<protein>
    <submittedName>
        <fullName evidence="7">Uncharacterized protein</fullName>
    </submittedName>
</protein>
<dbReference type="Pfam" id="PF15243">
    <property type="entry name" value="ANAPC15"/>
    <property type="match status" value="1"/>
</dbReference>
<dbReference type="InterPro" id="IPR026182">
    <property type="entry name" value="ANAPC15"/>
</dbReference>
<name>A7SLK8_NEMVE</name>
<dbReference type="KEGG" id="nve:5506828"/>
<sequence>MAAFPSLLPRPTDDLWFCLEKRLDDDAILVKEEEEYAAYLEDIVKKGKDIVPIGKTKEQPEAVEEEEEEELEDEEDSAEELEEETDEYESPPSSPSPGPESVEGEVEMMDLSFM</sequence>
<dbReference type="PANTHER" id="PTHR22526">
    <property type="entry name" value="ANAPHASE PROMOTING COMPLEX C SUBUNIT 15, PSEUDOGENE-RELATED"/>
    <property type="match status" value="1"/>
</dbReference>
<dbReference type="STRING" id="45351.A7SLK8"/>
<accession>A7SLK8</accession>
<dbReference type="PANTHER" id="PTHR22526:SF2">
    <property type="entry name" value="ANAPHASE PROMOTING COMPLEX C SUBUNIT 15, PSEUDOGENE-RELATED"/>
    <property type="match status" value="1"/>
</dbReference>
<keyword evidence="5" id="KW-0131">Cell cycle</keyword>
<evidence type="ECO:0000256" key="2">
    <source>
        <dbReference type="ARBA" id="ARBA00009618"/>
    </source>
</evidence>